<proteinExistence type="inferred from homology"/>
<evidence type="ECO:0000256" key="6">
    <source>
        <dbReference type="HAMAP-Rule" id="MF_01216"/>
    </source>
</evidence>
<dbReference type="Proteomes" id="UP000199467">
    <property type="component" value="Unassembled WGS sequence"/>
</dbReference>
<accession>A0A1G6I9D2</accession>
<evidence type="ECO:0000256" key="1">
    <source>
        <dbReference type="ARBA" id="ARBA00022630"/>
    </source>
</evidence>
<dbReference type="PANTHER" id="PTHR43741">
    <property type="entry name" value="FMN-DEPENDENT NADH-AZOREDUCTASE 1"/>
    <property type="match status" value="1"/>
</dbReference>
<feature type="binding site" evidence="6">
    <location>
        <position position="13"/>
    </location>
    <ligand>
        <name>FMN</name>
        <dbReference type="ChEBI" id="CHEBI:58210"/>
    </ligand>
</feature>
<keyword evidence="2 6" id="KW-0288">FMN</keyword>
<comment type="catalytic activity">
    <reaction evidence="5">
        <text>N,N-dimethyl-1,4-phenylenediamine + anthranilate + 2 NAD(+) = 2-(4-dimethylaminophenyl)diazenylbenzoate + 2 NADH + 2 H(+)</text>
        <dbReference type="Rhea" id="RHEA:55872"/>
        <dbReference type="ChEBI" id="CHEBI:15378"/>
        <dbReference type="ChEBI" id="CHEBI:15783"/>
        <dbReference type="ChEBI" id="CHEBI:16567"/>
        <dbReference type="ChEBI" id="CHEBI:57540"/>
        <dbReference type="ChEBI" id="CHEBI:57945"/>
        <dbReference type="ChEBI" id="CHEBI:71579"/>
        <dbReference type="EC" id="1.7.1.17"/>
    </reaction>
    <physiologicalReaction direction="right-to-left" evidence="5">
        <dbReference type="Rhea" id="RHEA:55874"/>
    </physiologicalReaction>
</comment>
<evidence type="ECO:0000256" key="3">
    <source>
        <dbReference type="ARBA" id="ARBA00023002"/>
    </source>
</evidence>
<dbReference type="InterPro" id="IPR050104">
    <property type="entry name" value="FMN-dep_NADH:Q_OxRdtase_AzoR1"/>
</dbReference>
<feature type="binding site" evidence="6">
    <location>
        <begin position="19"/>
        <end position="21"/>
    </location>
    <ligand>
        <name>FMN</name>
        <dbReference type="ChEBI" id="CHEBI:58210"/>
    </ligand>
</feature>
<sequence length="205" mass="22339">MPAAIRVLRLISSPRGAESESLRLSQQVLDGLAGRHSLEVQDVDLNDLQHVDHDYAMALASPSDSDQAETGSARRRSAELIRQLDEADVLLIATPMHNYTVPSTLKAWVDHIVRIRMTFNGTPQGKVGLLRDRPVYVALASGGLISGDQARQPDFLRPYLQAALATVGLKNMHFFCVEGTARGEHALLEARAVAQSQVAAFFSAE</sequence>
<comment type="function">
    <text evidence="6">Quinone reductase that provides resistance to thiol-specific stress caused by electrophilic quinones.</text>
</comment>
<dbReference type="InterPro" id="IPR003680">
    <property type="entry name" value="Flavodoxin_fold"/>
</dbReference>
<dbReference type="RefSeq" id="WP_090335884.1">
    <property type="nucleotide sequence ID" value="NZ_FMZQ01000001.1"/>
</dbReference>
<dbReference type="InterPro" id="IPR023048">
    <property type="entry name" value="NADH:quinone_OxRdtase_FMN_depd"/>
</dbReference>
<dbReference type="HAMAP" id="MF_01216">
    <property type="entry name" value="Azoreductase_type1"/>
    <property type="match status" value="1"/>
</dbReference>
<dbReference type="GO" id="GO:0009055">
    <property type="term" value="F:electron transfer activity"/>
    <property type="evidence" value="ECO:0007669"/>
    <property type="project" value="UniProtKB-UniRule"/>
</dbReference>
<comment type="catalytic activity">
    <reaction evidence="6">
        <text>2 a quinone + NADH + H(+) = 2 a 1,4-benzosemiquinone + NAD(+)</text>
        <dbReference type="Rhea" id="RHEA:65952"/>
        <dbReference type="ChEBI" id="CHEBI:15378"/>
        <dbReference type="ChEBI" id="CHEBI:57540"/>
        <dbReference type="ChEBI" id="CHEBI:57945"/>
        <dbReference type="ChEBI" id="CHEBI:132124"/>
        <dbReference type="ChEBI" id="CHEBI:134225"/>
    </reaction>
</comment>
<gene>
    <name evidence="6" type="primary">azoR</name>
    <name evidence="8" type="ORF">SAMN05216576_101151</name>
</gene>
<feature type="domain" description="Flavodoxin-like fold" evidence="7">
    <location>
        <begin position="6"/>
        <end position="195"/>
    </location>
</feature>
<evidence type="ECO:0000256" key="2">
    <source>
        <dbReference type="ARBA" id="ARBA00022643"/>
    </source>
</evidence>
<keyword evidence="3 6" id="KW-0560">Oxidoreductase</keyword>
<dbReference type="EC" id="1.6.5.-" evidence="6"/>
<keyword evidence="4 6" id="KW-0520">NAD</keyword>
<comment type="caution">
    <text evidence="6">Lacks conserved residue(s) required for the propagation of feature annotation.</text>
</comment>
<evidence type="ECO:0000313" key="9">
    <source>
        <dbReference type="Proteomes" id="UP000199467"/>
    </source>
</evidence>
<comment type="cofactor">
    <cofactor evidence="6">
        <name>FMN</name>
        <dbReference type="ChEBI" id="CHEBI:58210"/>
    </cofactor>
    <text evidence="6">Binds 1 FMN per subunit.</text>
</comment>
<evidence type="ECO:0000313" key="8">
    <source>
        <dbReference type="EMBL" id="SDC03137.1"/>
    </source>
</evidence>
<evidence type="ECO:0000259" key="7">
    <source>
        <dbReference type="Pfam" id="PF02525"/>
    </source>
</evidence>
<organism evidence="8 9">
    <name type="scientific">Ectopseudomonas chengduensis</name>
    <dbReference type="NCBI Taxonomy" id="489632"/>
    <lineage>
        <taxon>Bacteria</taxon>
        <taxon>Pseudomonadati</taxon>
        <taxon>Pseudomonadota</taxon>
        <taxon>Gammaproteobacteria</taxon>
        <taxon>Pseudomonadales</taxon>
        <taxon>Pseudomonadaceae</taxon>
        <taxon>Ectopseudomonas</taxon>
    </lineage>
</organism>
<dbReference type="GO" id="GO:0016655">
    <property type="term" value="F:oxidoreductase activity, acting on NAD(P)H, quinone or similar compound as acceptor"/>
    <property type="evidence" value="ECO:0007669"/>
    <property type="project" value="InterPro"/>
</dbReference>
<dbReference type="InterPro" id="IPR029039">
    <property type="entry name" value="Flavoprotein-like_sf"/>
</dbReference>
<dbReference type="GO" id="GO:0010181">
    <property type="term" value="F:FMN binding"/>
    <property type="evidence" value="ECO:0007669"/>
    <property type="project" value="UniProtKB-UniRule"/>
</dbReference>
<dbReference type="SUPFAM" id="SSF52218">
    <property type="entry name" value="Flavoproteins"/>
    <property type="match status" value="1"/>
</dbReference>
<keyword evidence="9" id="KW-1185">Reference proteome</keyword>
<protein>
    <recommendedName>
        <fullName evidence="6">FMN dependent NADH:quinone oxidoreductase</fullName>
        <ecNumber evidence="6">1.6.5.-</ecNumber>
    </recommendedName>
    <alternativeName>
        <fullName evidence="6">Azo-dye reductase</fullName>
    </alternativeName>
    <alternativeName>
        <fullName evidence="6">FMN-dependent NADH-azo compound oxidoreductase</fullName>
    </alternativeName>
    <alternativeName>
        <fullName evidence="6">FMN-dependent NADH-azoreductase</fullName>
        <ecNumber evidence="6">1.7.1.17</ecNumber>
    </alternativeName>
</protein>
<dbReference type="AlphaFoldDB" id="A0A1G6I9D2"/>
<comment type="subunit">
    <text evidence="6">Homodimer.</text>
</comment>
<evidence type="ECO:0000256" key="4">
    <source>
        <dbReference type="ARBA" id="ARBA00023027"/>
    </source>
</evidence>
<keyword evidence="1 6" id="KW-0285">Flavoprotein</keyword>
<dbReference type="EC" id="1.7.1.17" evidence="6"/>
<dbReference type="PANTHER" id="PTHR43741:SF4">
    <property type="entry name" value="FMN-DEPENDENT NADH:QUINONE OXIDOREDUCTASE"/>
    <property type="match status" value="1"/>
</dbReference>
<dbReference type="GO" id="GO:0016652">
    <property type="term" value="F:oxidoreductase activity, acting on NAD(P)H as acceptor"/>
    <property type="evidence" value="ECO:0007669"/>
    <property type="project" value="UniProtKB-UniRule"/>
</dbReference>
<dbReference type="EMBL" id="FMZQ01000001">
    <property type="protein sequence ID" value="SDC03137.1"/>
    <property type="molecule type" value="Genomic_DNA"/>
</dbReference>
<comment type="function">
    <text evidence="6">Also exhibits azoreductase activity. Catalyzes the reductive cleavage of the azo bond in aromatic azo compounds to the corresponding amines.</text>
</comment>
<dbReference type="Pfam" id="PF02525">
    <property type="entry name" value="Flavodoxin_2"/>
    <property type="match status" value="1"/>
</dbReference>
<name>A0A1G6I9D2_9GAMM</name>
<evidence type="ECO:0000256" key="5">
    <source>
        <dbReference type="ARBA" id="ARBA00048542"/>
    </source>
</evidence>
<comment type="similarity">
    <text evidence="6">Belongs to the azoreductase type 1 family.</text>
</comment>
<reference evidence="9" key="1">
    <citation type="submission" date="2016-10" db="EMBL/GenBank/DDBJ databases">
        <authorList>
            <person name="Varghese N."/>
            <person name="Submissions S."/>
        </authorList>
    </citation>
    <scope>NUCLEOTIDE SEQUENCE [LARGE SCALE GENOMIC DNA]</scope>
    <source>
        <strain evidence="9">DSM 26382</strain>
    </source>
</reference>
<dbReference type="Gene3D" id="3.40.50.360">
    <property type="match status" value="1"/>
</dbReference>